<proteinExistence type="predicted"/>
<protein>
    <submittedName>
        <fullName evidence="1">Uncharacterized protein</fullName>
    </submittedName>
</protein>
<reference evidence="1 2" key="1">
    <citation type="submission" date="2010-01" db="EMBL/GenBank/DDBJ databases">
        <authorList>
            <person name="Weinstock G."/>
            <person name="Sodergren E."/>
            <person name="Clifton S."/>
            <person name="Fulton L."/>
            <person name="Fulton B."/>
            <person name="Courtney L."/>
            <person name="Fronick C."/>
            <person name="Harrison M."/>
            <person name="Strong C."/>
            <person name="Farmer C."/>
            <person name="Delahaunty K."/>
            <person name="Markovic C."/>
            <person name="Hall O."/>
            <person name="Minx P."/>
            <person name="Tomlinson C."/>
            <person name="Mitreva M."/>
            <person name="Nelson J."/>
            <person name="Hou S."/>
            <person name="Wollam A."/>
            <person name="Pepin K.H."/>
            <person name="Johnson M."/>
            <person name="Bhonagiri V."/>
            <person name="Nash W.E."/>
            <person name="Warren W."/>
            <person name="Chinwalla A."/>
            <person name="Mardis E.R."/>
            <person name="Wilson R.K."/>
        </authorList>
    </citation>
    <scope>NUCLEOTIDE SEQUENCE [LARGE SCALE GENOMIC DNA]</scope>
    <source>
        <strain evidence="1 2">DSM 13479</strain>
    </source>
</reference>
<gene>
    <name evidence="1" type="ORF">CLOSTHATH_02854</name>
</gene>
<accession>D3AGW7</accession>
<name>D3AGW7_9FIRM</name>
<sequence>MVYGLRQSVTGITSLFIAESSTALLSSGKAARYVLYTTPRQSYRMRMNV</sequence>
<evidence type="ECO:0000313" key="1">
    <source>
        <dbReference type="EMBL" id="EFC98941.1"/>
    </source>
</evidence>
<organism evidence="1 2">
    <name type="scientific">Hungatella hathewayi DSM 13479</name>
    <dbReference type="NCBI Taxonomy" id="566550"/>
    <lineage>
        <taxon>Bacteria</taxon>
        <taxon>Bacillati</taxon>
        <taxon>Bacillota</taxon>
        <taxon>Clostridia</taxon>
        <taxon>Lachnospirales</taxon>
        <taxon>Lachnospiraceae</taxon>
        <taxon>Hungatella</taxon>
    </lineage>
</organism>
<dbReference type="EMBL" id="ACIO01000228">
    <property type="protein sequence ID" value="EFC98941.1"/>
    <property type="molecule type" value="Genomic_DNA"/>
</dbReference>
<dbReference type="Proteomes" id="UP000004968">
    <property type="component" value="Unassembled WGS sequence"/>
</dbReference>
<comment type="caution">
    <text evidence="1">The sequence shown here is derived from an EMBL/GenBank/DDBJ whole genome shotgun (WGS) entry which is preliminary data.</text>
</comment>
<dbReference type="HOGENOM" id="CLU_3136543_0_0_9"/>
<evidence type="ECO:0000313" key="2">
    <source>
        <dbReference type="Proteomes" id="UP000004968"/>
    </source>
</evidence>
<dbReference type="AlphaFoldDB" id="D3AGW7"/>